<evidence type="ECO:0000313" key="9">
    <source>
        <dbReference type="EMBL" id="CDO99071.1"/>
    </source>
</evidence>
<evidence type="ECO:0000256" key="3">
    <source>
        <dbReference type="ARBA" id="ARBA00022771"/>
    </source>
</evidence>
<dbReference type="Pfam" id="PF07227">
    <property type="entry name" value="PHD_Oberon"/>
    <property type="match status" value="1"/>
</dbReference>
<dbReference type="FunCoup" id="A0A068TS38">
    <property type="interactions" value="2298"/>
</dbReference>
<evidence type="ECO:0000256" key="4">
    <source>
        <dbReference type="ARBA" id="ARBA00022833"/>
    </source>
</evidence>
<dbReference type="AlphaFoldDB" id="A0A068TS38"/>
<dbReference type="EMBL" id="HG739087">
    <property type="protein sequence ID" value="CDO99071.1"/>
    <property type="molecule type" value="Genomic_DNA"/>
</dbReference>
<dbReference type="STRING" id="49390.A0A068TS38"/>
<gene>
    <name evidence="9" type="ORF">GSCOC_T00026091001</name>
</gene>
<comment type="subcellular location">
    <subcellularLocation>
        <location evidence="1">Nucleus</location>
    </subcellularLocation>
</comment>
<name>A0A068TS38_COFCA</name>
<evidence type="ECO:0000256" key="5">
    <source>
        <dbReference type="ARBA" id="ARBA00023242"/>
    </source>
</evidence>
<evidence type="ECO:0000259" key="7">
    <source>
        <dbReference type="Pfam" id="PF23299"/>
    </source>
</evidence>
<proteinExistence type="predicted"/>
<dbReference type="OrthoDB" id="1852608at2759"/>
<dbReference type="OMA" id="YVKCEAV"/>
<dbReference type="PANTHER" id="PTHR33345:SF6">
    <property type="entry name" value="OS03G0747200 PROTEIN"/>
    <property type="match status" value="1"/>
</dbReference>
<evidence type="ECO:0000313" key="10">
    <source>
        <dbReference type="Proteomes" id="UP000295252"/>
    </source>
</evidence>
<feature type="domain" description="DUF7615" evidence="8">
    <location>
        <begin position="359"/>
        <end position="464"/>
    </location>
</feature>
<protein>
    <submittedName>
        <fullName evidence="9">Uncharacterized protein</fullName>
    </submittedName>
</protein>
<dbReference type="InterPro" id="IPR032881">
    <property type="entry name" value="Oberon-like_PHD"/>
</dbReference>
<dbReference type="GO" id="GO:0008270">
    <property type="term" value="F:zinc ion binding"/>
    <property type="evidence" value="ECO:0007669"/>
    <property type="project" value="UniProtKB-KW"/>
</dbReference>
<evidence type="ECO:0000259" key="8">
    <source>
        <dbReference type="Pfam" id="PF24590"/>
    </source>
</evidence>
<keyword evidence="5" id="KW-0539">Nucleus</keyword>
<dbReference type="GO" id="GO:0000118">
    <property type="term" value="C:histone deacetylase complex"/>
    <property type="evidence" value="ECO:0007669"/>
    <property type="project" value="EnsemblPlants"/>
</dbReference>
<reference evidence="10" key="1">
    <citation type="journal article" date="2014" name="Science">
        <title>The coffee genome provides insight into the convergent evolution of caffeine biosynthesis.</title>
        <authorList>
            <person name="Denoeud F."/>
            <person name="Carretero-Paulet L."/>
            <person name="Dereeper A."/>
            <person name="Droc G."/>
            <person name="Guyot R."/>
            <person name="Pietrella M."/>
            <person name="Zheng C."/>
            <person name="Alberti A."/>
            <person name="Anthony F."/>
            <person name="Aprea G."/>
            <person name="Aury J.M."/>
            <person name="Bento P."/>
            <person name="Bernard M."/>
            <person name="Bocs S."/>
            <person name="Campa C."/>
            <person name="Cenci A."/>
            <person name="Combes M.C."/>
            <person name="Crouzillat D."/>
            <person name="Da Silva C."/>
            <person name="Daddiego L."/>
            <person name="De Bellis F."/>
            <person name="Dussert S."/>
            <person name="Garsmeur O."/>
            <person name="Gayraud T."/>
            <person name="Guignon V."/>
            <person name="Jahn K."/>
            <person name="Jamilloux V."/>
            <person name="Joet T."/>
            <person name="Labadie K."/>
            <person name="Lan T."/>
            <person name="Leclercq J."/>
            <person name="Lepelley M."/>
            <person name="Leroy T."/>
            <person name="Li L.T."/>
            <person name="Librado P."/>
            <person name="Lopez L."/>
            <person name="Munoz A."/>
            <person name="Noel B."/>
            <person name="Pallavicini A."/>
            <person name="Perrotta G."/>
            <person name="Poncet V."/>
            <person name="Pot D."/>
            <person name="Priyono X."/>
            <person name="Rigoreau M."/>
            <person name="Rouard M."/>
            <person name="Rozas J."/>
            <person name="Tranchant-Dubreuil C."/>
            <person name="VanBuren R."/>
            <person name="Zhang Q."/>
            <person name="Andrade A.C."/>
            <person name="Argout X."/>
            <person name="Bertrand B."/>
            <person name="de Kochko A."/>
            <person name="Graziosi G."/>
            <person name="Henry R.J."/>
            <person name="Jayarama X."/>
            <person name="Ming R."/>
            <person name="Nagai C."/>
            <person name="Rounsley S."/>
            <person name="Sankoff D."/>
            <person name="Giuliano G."/>
            <person name="Albert V.A."/>
            <person name="Wincker P."/>
            <person name="Lashermes P."/>
        </authorList>
    </citation>
    <scope>NUCLEOTIDE SEQUENCE [LARGE SCALE GENOMIC DNA]</scope>
    <source>
        <strain evidence="10">cv. DH200-94</strain>
    </source>
</reference>
<dbReference type="PANTHER" id="PTHR33345">
    <property type="entry name" value="ADAPTER PROTEIN, PUTATIVE-RELATED"/>
    <property type="match status" value="1"/>
</dbReference>
<keyword evidence="10" id="KW-1185">Reference proteome</keyword>
<dbReference type="InterPro" id="IPR056034">
    <property type="entry name" value="DUF7615"/>
</dbReference>
<keyword evidence="4" id="KW-0862">Zinc</keyword>
<feature type="domain" description="Oberon-like PHD finger" evidence="6">
    <location>
        <begin position="156"/>
        <end position="284"/>
    </location>
</feature>
<dbReference type="Gramene" id="CDO99071">
    <property type="protein sequence ID" value="CDO99071"/>
    <property type="gene ID" value="GSCOC_T00026091001"/>
</dbReference>
<keyword evidence="2" id="KW-0479">Metal-binding</keyword>
<keyword evidence="3" id="KW-0863">Zinc-finger</keyword>
<dbReference type="PhylomeDB" id="A0A068TS38"/>
<accession>A0A068TS38</accession>
<dbReference type="InterPro" id="IPR055508">
    <property type="entry name" value="DUF7081"/>
</dbReference>
<dbReference type="Proteomes" id="UP000295252">
    <property type="component" value="Chromosome V"/>
</dbReference>
<evidence type="ECO:0000259" key="6">
    <source>
        <dbReference type="Pfam" id="PF07227"/>
    </source>
</evidence>
<feature type="domain" description="DUF7081" evidence="7">
    <location>
        <begin position="27"/>
        <end position="117"/>
    </location>
</feature>
<organism evidence="9 10">
    <name type="scientific">Coffea canephora</name>
    <name type="common">Robusta coffee</name>
    <dbReference type="NCBI Taxonomy" id="49390"/>
    <lineage>
        <taxon>Eukaryota</taxon>
        <taxon>Viridiplantae</taxon>
        <taxon>Streptophyta</taxon>
        <taxon>Embryophyta</taxon>
        <taxon>Tracheophyta</taxon>
        <taxon>Spermatophyta</taxon>
        <taxon>Magnoliopsida</taxon>
        <taxon>eudicotyledons</taxon>
        <taxon>Gunneridae</taxon>
        <taxon>Pentapetalae</taxon>
        <taxon>asterids</taxon>
        <taxon>lamiids</taxon>
        <taxon>Gentianales</taxon>
        <taxon>Rubiaceae</taxon>
        <taxon>Ixoroideae</taxon>
        <taxon>Gardenieae complex</taxon>
        <taxon>Bertiereae - Coffeeae clade</taxon>
        <taxon>Coffeeae</taxon>
        <taxon>Coffea</taxon>
    </lineage>
</organism>
<dbReference type="Pfam" id="PF23299">
    <property type="entry name" value="DUF7081"/>
    <property type="match status" value="1"/>
</dbReference>
<evidence type="ECO:0000256" key="1">
    <source>
        <dbReference type="ARBA" id="ARBA00004123"/>
    </source>
</evidence>
<sequence length="471" mass="52510">MEIDSPDASSGSISGTREENGFHLNRVSVGDYGEGLPYAPIDWPKPGDNWSWRVGKRIASSGHFLDRYLYPPKHLQDPHRKKVGLASKQSVEQFIRAKFPNADVNAFFASFSWKIPSKQLRLFGMTDDKEENPPSVEAEETSASDSPMADLTCKAGNKTCTSLGAVGSASGVMLCDICCSEPGFCRDCCCILCCKTVSSSYGGYSYIRCQALLNGYSCGHVAHLNCGLRAYMAGTVGGTIGLDAEYYCRRCDSRLDLVSHVRKLLKTCESIDSRDDIEMILSVGISILRDSRRASAKQLLDQISLAMSKLRKGADLEDVWKKEEIVEVTEENGALELENHEDPPANRFLQPLLSSKFDHRVETLVLEDEIDQILMALKKSQESEYRLAEEALSVQKNCIQDLYQQLDHERSTLSQRAPSPDADAVLDSFLSKVDHLKQEITKFKDMKEVAKGFGRTPKHILKDHFNLETEN</sequence>
<dbReference type="Pfam" id="PF24590">
    <property type="entry name" value="DUF7615"/>
    <property type="match status" value="1"/>
</dbReference>
<evidence type="ECO:0000256" key="2">
    <source>
        <dbReference type="ARBA" id="ARBA00022723"/>
    </source>
</evidence>
<dbReference type="InParanoid" id="A0A068TS38"/>